<dbReference type="EMBL" id="LGRX02034903">
    <property type="protein sequence ID" value="KAK3236690.1"/>
    <property type="molecule type" value="Genomic_DNA"/>
</dbReference>
<dbReference type="GO" id="GO:0006772">
    <property type="term" value="P:thiamine metabolic process"/>
    <property type="evidence" value="ECO:0007669"/>
    <property type="project" value="UniProtKB-ARBA"/>
</dbReference>
<dbReference type="Gene3D" id="1.20.910.10">
    <property type="entry name" value="Heme oxygenase-like"/>
    <property type="match status" value="1"/>
</dbReference>
<comment type="caution">
    <text evidence="2">The sequence shown here is derived from an EMBL/GenBank/DDBJ whole genome shotgun (WGS) entry which is preliminary data.</text>
</comment>
<evidence type="ECO:0000259" key="1">
    <source>
        <dbReference type="Pfam" id="PF03070"/>
    </source>
</evidence>
<gene>
    <name evidence="2" type="ORF">CYMTET_53184</name>
</gene>
<dbReference type="GO" id="GO:0005829">
    <property type="term" value="C:cytosol"/>
    <property type="evidence" value="ECO:0007669"/>
    <property type="project" value="TreeGrafter"/>
</dbReference>
<dbReference type="InterPro" id="IPR050967">
    <property type="entry name" value="Thiamine_Salvage_TenA"/>
</dbReference>
<dbReference type="PANTHER" id="PTHR43198:SF5">
    <property type="entry name" value="BIFUNCTIONAL TENA-E PROTEIN"/>
    <property type="match status" value="1"/>
</dbReference>
<organism evidence="2 3">
    <name type="scientific">Cymbomonas tetramitiformis</name>
    <dbReference type="NCBI Taxonomy" id="36881"/>
    <lineage>
        <taxon>Eukaryota</taxon>
        <taxon>Viridiplantae</taxon>
        <taxon>Chlorophyta</taxon>
        <taxon>Pyramimonadophyceae</taxon>
        <taxon>Pyramimonadales</taxon>
        <taxon>Pyramimonadaceae</taxon>
        <taxon>Cymbomonas</taxon>
    </lineage>
</organism>
<dbReference type="Pfam" id="PF03070">
    <property type="entry name" value="TENA_THI-4"/>
    <property type="match status" value="1"/>
</dbReference>
<dbReference type="CDD" id="cd19357">
    <property type="entry name" value="TenA_E_At3g16990-like"/>
    <property type="match status" value="1"/>
</dbReference>
<name>A0AAE0BIX6_9CHLO</name>
<keyword evidence="3" id="KW-1185">Reference proteome</keyword>
<evidence type="ECO:0000313" key="3">
    <source>
        <dbReference type="Proteomes" id="UP001190700"/>
    </source>
</evidence>
<sequence length="511" mass="56972">MFGCGQRKKHIHIAIYKPKINFQSQLRGTCFPVIMIQRTSKLRQSPGFATKNVIEATAARRSPLRATLAGTHGAAAPSPTRQRQFAKIVLGKSVFTCLSKDHRTIRRVTRCASDATTSTNDLGGERLTEWLIAQYPAEWAHAAVEHPFLQGVRKATLTQEQFDTWLYQDYLFVQHFTRFAGAVLSTCPDVENMKALLGGVSALQDELSWFQDLLQERGIKDLTLTGNVDDFGMERTTVLYVQKLQEWQSELTWKELAVAFWAIEVVYNKAWSTAADSSDPYFASCAKRWGSEAFAQYCVQLARVAEEAVAGDEEAVARASEVFQEVLDLEGQFWDMGYKASDGDLAADEAEDQSLWTVPIVSPEWAGHEEFVSLVAFEISEVMKGQPQLYTPEVLAELAEQAEVPQAVAESIFAESLACQLRGCVLRANAFCRRGERSSAGNELKKVEILFALFTPAIAASPEVARSVAYVEERISSPESEEIMRLLAAQLSNASRWMVRSLLADLDDRNQ</sequence>
<dbReference type="SUPFAM" id="SSF48613">
    <property type="entry name" value="Heme oxygenase-like"/>
    <property type="match status" value="1"/>
</dbReference>
<reference evidence="2 3" key="1">
    <citation type="journal article" date="2015" name="Genome Biol. Evol.">
        <title>Comparative Genomics of a Bacterivorous Green Alga Reveals Evolutionary Causalities and Consequences of Phago-Mixotrophic Mode of Nutrition.</title>
        <authorList>
            <person name="Burns J.A."/>
            <person name="Paasch A."/>
            <person name="Narechania A."/>
            <person name="Kim E."/>
        </authorList>
    </citation>
    <scope>NUCLEOTIDE SEQUENCE [LARGE SCALE GENOMIC DNA]</scope>
    <source>
        <strain evidence="2 3">PLY_AMNH</strain>
    </source>
</reference>
<dbReference type="InterPro" id="IPR016084">
    <property type="entry name" value="Haem_Oase-like_multi-hlx"/>
</dbReference>
<proteinExistence type="predicted"/>
<evidence type="ECO:0000313" key="2">
    <source>
        <dbReference type="EMBL" id="KAK3236690.1"/>
    </source>
</evidence>
<dbReference type="InterPro" id="IPR004305">
    <property type="entry name" value="Thiaminase-2/PQQC"/>
</dbReference>
<protein>
    <recommendedName>
        <fullName evidence="1">Thiaminase-2/PQQC domain-containing protein</fullName>
    </recommendedName>
</protein>
<accession>A0AAE0BIX6</accession>
<dbReference type="Proteomes" id="UP001190700">
    <property type="component" value="Unassembled WGS sequence"/>
</dbReference>
<dbReference type="AlphaFoldDB" id="A0AAE0BIX6"/>
<feature type="domain" description="Thiaminase-2/PQQC" evidence="1">
    <location>
        <begin position="138"/>
        <end position="339"/>
    </location>
</feature>
<dbReference type="PANTHER" id="PTHR43198">
    <property type="entry name" value="BIFUNCTIONAL TH2 PROTEIN"/>
    <property type="match status" value="1"/>
</dbReference>